<comment type="similarity">
    <text evidence="1 3">Belongs to the TPP enzyme family.</text>
</comment>
<evidence type="ECO:0000259" key="7">
    <source>
        <dbReference type="Pfam" id="PF02775"/>
    </source>
</evidence>
<evidence type="ECO:0000256" key="1">
    <source>
        <dbReference type="ARBA" id="ARBA00007812"/>
    </source>
</evidence>
<keyword evidence="5" id="KW-0472">Membrane</keyword>
<keyword evidence="5" id="KW-0812">Transmembrane</keyword>
<dbReference type="EMBL" id="JAVREJ010000005">
    <property type="protein sequence ID" value="MDT0349952.1"/>
    <property type="molecule type" value="Genomic_DNA"/>
</dbReference>
<gene>
    <name evidence="9" type="primary">mdlC</name>
    <name evidence="9" type="ORF">RM445_10500</name>
</gene>
<evidence type="ECO:0000259" key="6">
    <source>
        <dbReference type="Pfam" id="PF00205"/>
    </source>
</evidence>
<sequence length="533" mass="55522">MRTVRDATFDVFRRFGMTTIFANPGSTEIAFLTGLPDDLRFVLALHEGSVVGIATGHATATGRPALVNLHTTAGLGNAVGALATARTNRVPLVVVVGQQDRRHLVYRPFLAGDLAGLAGDYPVWVNQPARAQDVPSAIARAWHEAVDGRGPALVIVPSDDWAEPADDAPIAAPARLHRGTAADPATLAELADLVGGASSPALVVGADADDPETWAALVALAERLDAPVWQESFAARAGFPQDHPLFAGHLPAGRARLREALGGHDVVLAVGAPVFRQYPYEQGPFVNPGTTVALVTDDVEDAHHSPVQFAVVAGPAAVCVALAERVTARSATTPAPTRPAPPRPPTDGEPLRASHVMAALAERVAADTVVVEETPSSRPDLHRLLPARAPLGFLSAAMGGLGFALPAAIGVRMAEPRRPVVAVVGDGSSLYGIQALWSAAHYGCGVLFVVLANGRYAVMDRLAEQHGAGKAPWPAFEEVSISTLAEGLGCPATRVGTHDELLAVLDEVVPTLGERTEPLVLEVAVVPDTTFAP</sequence>
<evidence type="ECO:0000256" key="2">
    <source>
        <dbReference type="ARBA" id="ARBA00023052"/>
    </source>
</evidence>
<evidence type="ECO:0000313" key="9">
    <source>
        <dbReference type="EMBL" id="MDT0349952.1"/>
    </source>
</evidence>
<feature type="transmembrane region" description="Helical" evidence="5">
    <location>
        <begin position="391"/>
        <end position="411"/>
    </location>
</feature>
<feature type="transmembrane region" description="Helical" evidence="5">
    <location>
        <begin position="431"/>
        <end position="452"/>
    </location>
</feature>
<keyword evidence="2 3" id="KW-0786">Thiamine pyrophosphate</keyword>
<organism evidence="9 10">
    <name type="scientific">Pseudonocardia charpentierae</name>
    <dbReference type="NCBI Taxonomy" id="3075545"/>
    <lineage>
        <taxon>Bacteria</taxon>
        <taxon>Bacillati</taxon>
        <taxon>Actinomycetota</taxon>
        <taxon>Actinomycetes</taxon>
        <taxon>Pseudonocardiales</taxon>
        <taxon>Pseudonocardiaceae</taxon>
        <taxon>Pseudonocardia</taxon>
    </lineage>
</organism>
<dbReference type="PANTHER" id="PTHR18968:SF133">
    <property type="entry name" value="BENZOYLFORMATE DECARBOXYLASE"/>
    <property type="match status" value="1"/>
</dbReference>
<accession>A0ABU2N7N2</accession>
<dbReference type="PANTHER" id="PTHR18968">
    <property type="entry name" value="THIAMINE PYROPHOSPHATE ENZYMES"/>
    <property type="match status" value="1"/>
</dbReference>
<evidence type="ECO:0000256" key="5">
    <source>
        <dbReference type="SAM" id="Phobius"/>
    </source>
</evidence>
<protein>
    <submittedName>
        <fullName evidence="9">Benzoylformate decarboxylase</fullName>
        <ecNumber evidence="9">4.1.1.7</ecNumber>
    </submittedName>
</protein>
<dbReference type="Pfam" id="PF00205">
    <property type="entry name" value="TPP_enzyme_M"/>
    <property type="match status" value="1"/>
</dbReference>
<dbReference type="Gene3D" id="3.40.50.1220">
    <property type="entry name" value="TPP-binding domain"/>
    <property type="match status" value="1"/>
</dbReference>
<feature type="domain" description="Thiamine pyrophosphate enzyme N-terminal TPP-binding" evidence="8">
    <location>
        <begin position="3"/>
        <end position="104"/>
    </location>
</feature>
<reference evidence="10" key="1">
    <citation type="submission" date="2023-07" db="EMBL/GenBank/DDBJ databases">
        <title>30 novel species of actinomycetes from the DSMZ collection.</title>
        <authorList>
            <person name="Nouioui I."/>
        </authorList>
    </citation>
    <scope>NUCLEOTIDE SEQUENCE [LARGE SCALE GENOMIC DNA]</scope>
    <source>
        <strain evidence="10">DSM 45834</strain>
    </source>
</reference>
<dbReference type="CDD" id="cd02002">
    <property type="entry name" value="TPP_BFDC"/>
    <property type="match status" value="1"/>
</dbReference>
<feature type="compositionally biased region" description="Pro residues" evidence="4">
    <location>
        <begin position="336"/>
        <end position="347"/>
    </location>
</feature>
<name>A0ABU2N7N2_9PSEU</name>
<dbReference type="Pfam" id="PF02776">
    <property type="entry name" value="TPP_enzyme_N"/>
    <property type="match status" value="1"/>
</dbReference>
<keyword evidence="5" id="KW-1133">Transmembrane helix</keyword>
<feature type="domain" description="Thiamine pyrophosphate enzyme TPP-binding" evidence="7">
    <location>
        <begin position="381"/>
        <end position="523"/>
    </location>
</feature>
<evidence type="ECO:0000313" key="10">
    <source>
        <dbReference type="Proteomes" id="UP001183202"/>
    </source>
</evidence>
<dbReference type="InterPro" id="IPR012001">
    <property type="entry name" value="Thiamin_PyroP_enz_TPP-bd_dom"/>
</dbReference>
<dbReference type="NCBIfam" id="NF005485">
    <property type="entry name" value="PRK07092.1"/>
    <property type="match status" value="1"/>
</dbReference>
<dbReference type="InterPro" id="IPR045229">
    <property type="entry name" value="TPP_enz"/>
</dbReference>
<keyword evidence="9" id="KW-0456">Lyase</keyword>
<dbReference type="EC" id="4.1.1.7" evidence="9"/>
<dbReference type="InterPro" id="IPR000399">
    <property type="entry name" value="TPP-bd_CS"/>
</dbReference>
<keyword evidence="10" id="KW-1185">Reference proteome</keyword>
<dbReference type="InterPro" id="IPR029061">
    <property type="entry name" value="THDP-binding"/>
</dbReference>
<dbReference type="InterPro" id="IPR012000">
    <property type="entry name" value="Thiamin_PyroP_enz_cen_dom"/>
</dbReference>
<dbReference type="Pfam" id="PF02775">
    <property type="entry name" value="TPP_enzyme_C"/>
    <property type="match status" value="1"/>
</dbReference>
<dbReference type="SUPFAM" id="SSF52467">
    <property type="entry name" value="DHS-like NAD/FAD-binding domain"/>
    <property type="match status" value="1"/>
</dbReference>
<dbReference type="RefSeq" id="WP_311555980.1">
    <property type="nucleotide sequence ID" value="NZ_JAVREJ010000005.1"/>
</dbReference>
<dbReference type="GO" id="GO:0050695">
    <property type="term" value="F:benzoylformate decarboxylase activity"/>
    <property type="evidence" value="ECO:0007669"/>
    <property type="project" value="UniProtKB-EC"/>
</dbReference>
<feature type="domain" description="Thiamine pyrophosphate enzyme central" evidence="6">
    <location>
        <begin position="188"/>
        <end position="322"/>
    </location>
</feature>
<dbReference type="InterPro" id="IPR029035">
    <property type="entry name" value="DHS-like_NAD/FAD-binding_dom"/>
</dbReference>
<dbReference type="CDD" id="cd07035">
    <property type="entry name" value="TPP_PYR_POX_like"/>
    <property type="match status" value="1"/>
</dbReference>
<dbReference type="Gene3D" id="3.40.50.970">
    <property type="match status" value="2"/>
</dbReference>
<evidence type="ECO:0000259" key="8">
    <source>
        <dbReference type="Pfam" id="PF02776"/>
    </source>
</evidence>
<comment type="caution">
    <text evidence="9">The sequence shown here is derived from an EMBL/GenBank/DDBJ whole genome shotgun (WGS) entry which is preliminary data.</text>
</comment>
<proteinExistence type="inferred from homology"/>
<dbReference type="SUPFAM" id="SSF52518">
    <property type="entry name" value="Thiamin diphosphate-binding fold (THDP-binding)"/>
    <property type="match status" value="2"/>
</dbReference>
<evidence type="ECO:0000256" key="3">
    <source>
        <dbReference type="RuleBase" id="RU362132"/>
    </source>
</evidence>
<dbReference type="Proteomes" id="UP001183202">
    <property type="component" value="Unassembled WGS sequence"/>
</dbReference>
<dbReference type="PROSITE" id="PS00187">
    <property type="entry name" value="TPP_ENZYMES"/>
    <property type="match status" value="1"/>
</dbReference>
<feature type="region of interest" description="Disordered" evidence="4">
    <location>
        <begin position="328"/>
        <end position="350"/>
    </location>
</feature>
<evidence type="ECO:0000256" key="4">
    <source>
        <dbReference type="SAM" id="MobiDB-lite"/>
    </source>
</evidence>
<dbReference type="InterPro" id="IPR011766">
    <property type="entry name" value="TPP_enzyme_TPP-bd"/>
</dbReference>